<keyword evidence="1" id="KW-1133">Transmembrane helix</keyword>
<feature type="transmembrane region" description="Helical" evidence="1">
    <location>
        <begin position="44"/>
        <end position="71"/>
    </location>
</feature>
<reference evidence="3 4" key="1">
    <citation type="submission" date="2014-04" db="EMBL/GenBank/DDBJ databases">
        <title>Draft genome sequence of Hydrogenovibrio marinus MH-110, a model organism for aerobic H2 metabolism.</title>
        <authorList>
            <person name="Cha H.J."/>
            <person name="Jo B.H."/>
            <person name="Hwang B.H."/>
        </authorList>
    </citation>
    <scope>NUCLEOTIDE SEQUENCE [LARGE SCALE GENOMIC DNA]</scope>
    <source>
        <strain evidence="3 4">MH-110</strain>
    </source>
</reference>
<dbReference type="NCBIfam" id="TIGR03546">
    <property type="entry name" value="TIGR03546 family protein"/>
    <property type="match status" value="1"/>
</dbReference>
<evidence type="ECO:0000256" key="1">
    <source>
        <dbReference type="SAM" id="Phobius"/>
    </source>
</evidence>
<organism evidence="3 4">
    <name type="scientific">Hydrogenovibrio marinus</name>
    <dbReference type="NCBI Taxonomy" id="28885"/>
    <lineage>
        <taxon>Bacteria</taxon>
        <taxon>Pseudomonadati</taxon>
        <taxon>Pseudomonadota</taxon>
        <taxon>Gammaproteobacteria</taxon>
        <taxon>Thiotrichales</taxon>
        <taxon>Piscirickettsiaceae</taxon>
        <taxon>Hydrogenovibrio</taxon>
    </lineage>
</organism>
<evidence type="ECO:0000313" key="3">
    <source>
        <dbReference type="EMBL" id="KDN96284.1"/>
    </source>
</evidence>
<name>A0A066ZVJ4_HYDMR</name>
<keyword evidence="1" id="KW-0472">Membrane</keyword>
<comment type="caution">
    <text evidence="3">The sequence shown here is derived from an EMBL/GenBank/DDBJ whole genome shotgun (WGS) entry which is preliminary data.</text>
</comment>
<dbReference type="RefSeq" id="WP_029912137.1">
    <property type="nucleotide sequence ID" value="NZ_AP020335.1"/>
</dbReference>
<keyword evidence="4" id="KW-1185">Reference proteome</keyword>
<dbReference type="AlphaFoldDB" id="A0A066ZVJ4"/>
<feature type="transmembrane region" description="Helical" evidence="1">
    <location>
        <begin position="20"/>
        <end position="37"/>
    </location>
</feature>
<proteinExistence type="predicted"/>
<dbReference type="EMBL" id="JMIU01000001">
    <property type="protein sequence ID" value="KDN96284.1"/>
    <property type="molecule type" value="Genomic_DNA"/>
</dbReference>
<gene>
    <name evidence="3" type="ORF">EI16_08380</name>
</gene>
<evidence type="ECO:0000313" key="4">
    <source>
        <dbReference type="Proteomes" id="UP000027341"/>
    </source>
</evidence>
<feature type="domain" description="DUF2062" evidence="2">
    <location>
        <begin position="9"/>
        <end position="139"/>
    </location>
</feature>
<protein>
    <recommendedName>
        <fullName evidence="2">DUF2062 domain-containing protein</fullName>
    </recommendedName>
</protein>
<evidence type="ECO:0000259" key="2">
    <source>
        <dbReference type="Pfam" id="PF09835"/>
    </source>
</evidence>
<dbReference type="Pfam" id="PF09835">
    <property type="entry name" value="DUF2062"/>
    <property type="match status" value="1"/>
</dbReference>
<sequence>MALLAKLFKALNANQYPGQIALSFVLGMIMGLTPLFFPHNLLTLALVFFLRINVSALLVSLAFFSGLAYLLDPVFNQVGLAVLQSSSLEPLFTEMYNNAFWRFMHFNNTVILGSVLVSYVLAIPAFVIFLVLIRTYRHKFLKWVSKFKIVQMLKGSEKVKTVVGLME</sequence>
<keyword evidence="1" id="KW-0812">Transmembrane</keyword>
<dbReference type="Proteomes" id="UP000027341">
    <property type="component" value="Unassembled WGS sequence"/>
</dbReference>
<dbReference type="InterPro" id="IPR018639">
    <property type="entry name" value="DUF2062"/>
</dbReference>
<accession>A0A066ZVJ4</accession>
<dbReference type="STRING" id="28885.EI16_08380"/>
<feature type="transmembrane region" description="Helical" evidence="1">
    <location>
        <begin position="110"/>
        <end position="133"/>
    </location>
</feature>
<dbReference type="InterPro" id="IPR019935">
    <property type="entry name" value="CHP03546"/>
</dbReference>